<feature type="domain" description="GHMP kinase C-terminal" evidence="12">
    <location>
        <begin position="206"/>
        <end position="249"/>
    </location>
</feature>
<dbReference type="InterPro" id="IPR020568">
    <property type="entry name" value="Ribosomal_Su5_D2-typ_SF"/>
</dbReference>
<dbReference type="GO" id="GO:0050515">
    <property type="term" value="F:4-(cytidine 5'-diphospho)-2-C-methyl-D-erythritol kinase activity"/>
    <property type="evidence" value="ECO:0007669"/>
    <property type="project" value="UniProtKB-UniRule"/>
</dbReference>
<dbReference type="PIRSF" id="PIRSF010376">
    <property type="entry name" value="IspE"/>
    <property type="match status" value="1"/>
</dbReference>
<evidence type="ECO:0000259" key="11">
    <source>
        <dbReference type="Pfam" id="PF00288"/>
    </source>
</evidence>
<keyword evidence="6 10" id="KW-0418">Kinase</keyword>
<keyword evidence="4 10" id="KW-0808">Transferase</keyword>
<dbReference type="EMBL" id="VJWE01000011">
    <property type="protein sequence ID" value="TWG38705.1"/>
    <property type="molecule type" value="Genomic_DNA"/>
</dbReference>
<dbReference type="InterPro" id="IPR004424">
    <property type="entry name" value="IspE"/>
</dbReference>
<evidence type="ECO:0000313" key="13">
    <source>
        <dbReference type="EMBL" id="TWG38705.1"/>
    </source>
</evidence>
<name>A0A561XRG3_ACIDE</name>
<comment type="pathway">
    <text evidence="10">Isoprenoid biosynthesis; isopentenyl diphosphate biosynthesis via DXP pathway; isopentenyl diphosphate from 1-deoxy-D-xylulose 5-phosphate: step 3/6.</text>
</comment>
<dbReference type="GO" id="GO:0005524">
    <property type="term" value="F:ATP binding"/>
    <property type="evidence" value="ECO:0007669"/>
    <property type="project" value="UniProtKB-UniRule"/>
</dbReference>
<dbReference type="PANTHER" id="PTHR43527">
    <property type="entry name" value="4-DIPHOSPHOCYTIDYL-2-C-METHYL-D-ERYTHRITOL KINASE, CHLOROPLASTIC"/>
    <property type="match status" value="1"/>
</dbReference>
<evidence type="ECO:0000256" key="9">
    <source>
        <dbReference type="ARBA" id="ARBA00032554"/>
    </source>
</evidence>
<protein>
    <recommendedName>
        <fullName evidence="3 10">4-diphosphocytidyl-2-C-methyl-D-erythritol kinase</fullName>
        <shortName evidence="10">CMK</shortName>
        <ecNumber evidence="2 10">2.7.1.148</ecNumber>
    </recommendedName>
    <alternativeName>
        <fullName evidence="9 10">4-(cytidine-5'-diphospho)-2-C-methyl-D-erythritol kinase</fullName>
    </alternativeName>
</protein>
<gene>
    <name evidence="10" type="primary">ispE</name>
    <name evidence="13" type="ORF">ATF69_0568</name>
</gene>
<dbReference type="SUPFAM" id="SSF54211">
    <property type="entry name" value="Ribosomal protein S5 domain 2-like"/>
    <property type="match status" value="1"/>
</dbReference>
<feature type="active site" evidence="10">
    <location>
        <position position="136"/>
    </location>
</feature>
<dbReference type="InterPro" id="IPR013750">
    <property type="entry name" value="GHMP_kinase_C_dom"/>
</dbReference>
<proteinExistence type="inferred from homology"/>
<dbReference type="AlphaFoldDB" id="A0A561XRG3"/>
<feature type="active site" evidence="10">
    <location>
        <position position="12"/>
    </location>
</feature>
<dbReference type="NCBIfam" id="TIGR00154">
    <property type="entry name" value="ispE"/>
    <property type="match status" value="1"/>
</dbReference>
<comment type="catalytic activity">
    <reaction evidence="10">
        <text>4-CDP-2-C-methyl-D-erythritol + ATP = 4-CDP-2-C-methyl-D-erythritol 2-phosphate + ADP + H(+)</text>
        <dbReference type="Rhea" id="RHEA:18437"/>
        <dbReference type="ChEBI" id="CHEBI:15378"/>
        <dbReference type="ChEBI" id="CHEBI:30616"/>
        <dbReference type="ChEBI" id="CHEBI:57823"/>
        <dbReference type="ChEBI" id="CHEBI:57919"/>
        <dbReference type="ChEBI" id="CHEBI:456216"/>
        <dbReference type="EC" id="2.7.1.148"/>
    </reaction>
</comment>
<evidence type="ECO:0000256" key="3">
    <source>
        <dbReference type="ARBA" id="ARBA00017473"/>
    </source>
</evidence>
<dbReference type="HAMAP" id="MF_00061">
    <property type="entry name" value="IspE"/>
    <property type="match status" value="1"/>
</dbReference>
<keyword evidence="8 10" id="KW-0414">Isoprene biosynthesis</keyword>
<dbReference type="RefSeq" id="WP_146869831.1">
    <property type="nucleotide sequence ID" value="NZ_VJWE01000011.1"/>
</dbReference>
<reference evidence="13 14" key="1">
    <citation type="journal article" date="2015" name="Stand. Genomic Sci.">
        <title>Genomic Encyclopedia of Bacterial and Archaeal Type Strains, Phase III: the genomes of soil and plant-associated and newly described type strains.</title>
        <authorList>
            <person name="Whitman W.B."/>
            <person name="Woyke T."/>
            <person name="Klenk H.P."/>
            <person name="Zhou Y."/>
            <person name="Lilburn T.G."/>
            <person name="Beck B.J."/>
            <person name="De Vos P."/>
            <person name="Vandamme P."/>
            <person name="Eisen J.A."/>
            <person name="Garrity G."/>
            <person name="Hugenholtz P."/>
            <person name="Kyrpides N.C."/>
        </authorList>
    </citation>
    <scope>NUCLEOTIDE SEQUENCE [LARGE SCALE GENOMIC DNA]</scope>
    <source>
        <strain evidence="13 14">DSM 64</strain>
    </source>
</reference>
<feature type="domain" description="GHMP kinase N-terminal" evidence="11">
    <location>
        <begin position="68"/>
        <end position="143"/>
    </location>
</feature>
<evidence type="ECO:0000313" key="14">
    <source>
        <dbReference type="Proteomes" id="UP000321485"/>
    </source>
</evidence>
<dbReference type="EC" id="2.7.1.148" evidence="2 10"/>
<dbReference type="Gene3D" id="3.30.70.890">
    <property type="entry name" value="GHMP kinase, C-terminal domain"/>
    <property type="match status" value="1"/>
</dbReference>
<dbReference type="UniPathway" id="UPA00056">
    <property type="reaction ID" value="UER00094"/>
</dbReference>
<dbReference type="Pfam" id="PF08544">
    <property type="entry name" value="GHMP_kinases_C"/>
    <property type="match status" value="1"/>
</dbReference>
<evidence type="ECO:0000256" key="5">
    <source>
        <dbReference type="ARBA" id="ARBA00022741"/>
    </source>
</evidence>
<dbReference type="InterPro" id="IPR006204">
    <property type="entry name" value="GHMP_kinase_N_dom"/>
</dbReference>
<dbReference type="Proteomes" id="UP000321485">
    <property type="component" value="Unassembled WGS sequence"/>
</dbReference>
<dbReference type="GO" id="GO:0016114">
    <property type="term" value="P:terpenoid biosynthetic process"/>
    <property type="evidence" value="ECO:0007669"/>
    <property type="project" value="UniProtKB-UniRule"/>
</dbReference>
<comment type="similarity">
    <text evidence="1 10">Belongs to the GHMP kinase family. IspE subfamily.</text>
</comment>
<organism evidence="13 14">
    <name type="scientific">Acidovorax delafieldii</name>
    <name type="common">Pseudomonas delafieldii</name>
    <dbReference type="NCBI Taxonomy" id="47920"/>
    <lineage>
        <taxon>Bacteria</taxon>
        <taxon>Pseudomonadati</taxon>
        <taxon>Pseudomonadota</taxon>
        <taxon>Betaproteobacteria</taxon>
        <taxon>Burkholderiales</taxon>
        <taxon>Comamonadaceae</taxon>
        <taxon>Acidovorax</taxon>
    </lineage>
</organism>
<accession>A0A561XRG3</accession>
<sequence length="285" mass="30609">MQALYDVPAPAKLNLFLHITGRRVDGYHLLQSVFMLVDWCDTLHFQRRTDGLISREDLSTALPEVDLSVRAAHALQAATGCREGAHIGVLKRVPAQAGMGGGSSDAATTLLALNRLWGLNLPRHALAKIGLQLGADVPFFLCGHNAWVEGIGETITPLEKVHQLPQASFVIVKPAAGLETKEIFSSPSLKRDSDSATILGFAAAHFDFGRNDLQPVAQALCPDVLQAIEWLKDRDLKGRMTGSGSAVFAQLSHAVDLSGAPEGWQVKACENLMVHPLAGWASGEI</sequence>
<dbReference type="GO" id="GO:0019288">
    <property type="term" value="P:isopentenyl diphosphate biosynthetic process, methylerythritol 4-phosphate pathway"/>
    <property type="evidence" value="ECO:0007669"/>
    <property type="project" value="UniProtKB-UniRule"/>
</dbReference>
<evidence type="ECO:0000256" key="1">
    <source>
        <dbReference type="ARBA" id="ARBA00009684"/>
    </source>
</evidence>
<dbReference type="Gene3D" id="3.30.230.10">
    <property type="match status" value="1"/>
</dbReference>
<evidence type="ECO:0000256" key="2">
    <source>
        <dbReference type="ARBA" id="ARBA00012052"/>
    </source>
</evidence>
<dbReference type="InterPro" id="IPR014721">
    <property type="entry name" value="Ribsml_uS5_D2-typ_fold_subgr"/>
</dbReference>
<evidence type="ECO:0000256" key="4">
    <source>
        <dbReference type="ARBA" id="ARBA00022679"/>
    </source>
</evidence>
<comment type="caution">
    <text evidence="13">The sequence shown here is derived from an EMBL/GenBank/DDBJ whole genome shotgun (WGS) entry which is preliminary data.</text>
</comment>
<evidence type="ECO:0000259" key="12">
    <source>
        <dbReference type="Pfam" id="PF08544"/>
    </source>
</evidence>
<dbReference type="SUPFAM" id="SSF55060">
    <property type="entry name" value="GHMP Kinase, C-terminal domain"/>
    <property type="match status" value="1"/>
</dbReference>
<feature type="binding site" evidence="10">
    <location>
        <begin position="94"/>
        <end position="104"/>
    </location>
    <ligand>
        <name>ATP</name>
        <dbReference type="ChEBI" id="CHEBI:30616"/>
    </ligand>
</feature>
<keyword evidence="5 10" id="KW-0547">Nucleotide-binding</keyword>
<dbReference type="InterPro" id="IPR036554">
    <property type="entry name" value="GHMP_kinase_C_sf"/>
</dbReference>
<evidence type="ECO:0000256" key="7">
    <source>
        <dbReference type="ARBA" id="ARBA00022840"/>
    </source>
</evidence>
<comment type="function">
    <text evidence="10">Catalyzes the phosphorylation of the position 2 hydroxy group of 4-diphosphocytidyl-2C-methyl-D-erythritol.</text>
</comment>
<evidence type="ECO:0000256" key="6">
    <source>
        <dbReference type="ARBA" id="ARBA00022777"/>
    </source>
</evidence>
<dbReference type="Pfam" id="PF00288">
    <property type="entry name" value="GHMP_kinases_N"/>
    <property type="match status" value="1"/>
</dbReference>
<evidence type="ECO:0000256" key="10">
    <source>
        <dbReference type="HAMAP-Rule" id="MF_00061"/>
    </source>
</evidence>
<dbReference type="PANTHER" id="PTHR43527:SF2">
    <property type="entry name" value="4-DIPHOSPHOCYTIDYL-2-C-METHYL-D-ERYTHRITOL KINASE, CHLOROPLASTIC"/>
    <property type="match status" value="1"/>
</dbReference>
<evidence type="ECO:0000256" key="8">
    <source>
        <dbReference type="ARBA" id="ARBA00023229"/>
    </source>
</evidence>
<dbReference type="GeneID" id="51109642"/>
<keyword evidence="7 10" id="KW-0067">ATP-binding</keyword>